<name>A0A4D9DWB9_9SAUR</name>
<dbReference type="Proteomes" id="UP000297703">
    <property type="component" value="Unassembled WGS sequence"/>
</dbReference>
<reference evidence="1 2" key="1">
    <citation type="submission" date="2019-04" db="EMBL/GenBank/DDBJ databases">
        <title>Draft genome of the big-headed turtle Platysternon megacephalum.</title>
        <authorList>
            <person name="Gong S."/>
        </authorList>
    </citation>
    <scope>NUCLEOTIDE SEQUENCE [LARGE SCALE GENOMIC DNA]</scope>
    <source>
        <strain evidence="1">DO16091913</strain>
        <tissue evidence="1">Muscle</tissue>
    </source>
</reference>
<gene>
    <name evidence="1" type="ORF">DR999_PMT15421</name>
</gene>
<evidence type="ECO:0000313" key="1">
    <source>
        <dbReference type="EMBL" id="TFK02271.1"/>
    </source>
</evidence>
<evidence type="ECO:0000313" key="2">
    <source>
        <dbReference type="Proteomes" id="UP000297703"/>
    </source>
</evidence>
<organism evidence="1 2">
    <name type="scientific">Platysternon megacephalum</name>
    <name type="common">big-headed turtle</name>
    <dbReference type="NCBI Taxonomy" id="55544"/>
    <lineage>
        <taxon>Eukaryota</taxon>
        <taxon>Metazoa</taxon>
        <taxon>Chordata</taxon>
        <taxon>Craniata</taxon>
        <taxon>Vertebrata</taxon>
        <taxon>Euteleostomi</taxon>
        <taxon>Archelosauria</taxon>
        <taxon>Testudinata</taxon>
        <taxon>Testudines</taxon>
        <taxon>Cryptodira</taxon>
        <taxon>Durocryptodira</taxon>
        <taxon>Testudinoidea</taxon>
        <taxon>Platysternidae</taxon>
        <taxon>Platysternon</taxon>
    </lineage>
</organism>
<proteinExistence type="predicted"/>
<reference evidence="1 2" key="2">
    <citation type="submission" date="2019-04" db="EMBL/GenBank/DDBJ databases">
        <title>The genome sequence of big-headed turtle.</title>
        <authorList>
            <person name="Gong S."/>
        </authorList>
    </citation>
    <scope>NUCLEOTIDE SEQUENCE [LARGE SCALE GENOMIC DNA]</scope>
    <source>
        <strain evidence="1">DO16091913</strain>
        <tissue evidence="1">Muscle</tissue>
    </source>
</reference>
<keyword evidence="2" id="KW-1185">Reference proteome</keyword>
<protein>
    <submittedName>
        <fullName evidence="1">Large subunit GTPase 1-like protein</fullName>
    </submittedName>
</protein>
<dbReference type="AlphaFoldDB" id="A0A4D9DWB9"/>
<dbReference type="EMBL" id="QXTE01000196">
    <property type="protein sequence ID" value="TFK02271.1"/>
    <property type="molecule type" value="Genomic_DNA"/>
</dbReference>
<accession>A0A4D9DWB9</accession>
<comment type="caution">
    <text evidence="1">The sequence shown here is derived from an EMBL/GenBank/DDBJ whole genome shotgun (WGS) entry which is preliminary data.</text>
</comment>
<sequence>MTASHRVRCVGFVRILSPPTLFFPFGFDPKEQKGNSETAGQSVSTRSQGHLVPGRIRPMACVLCRYLSYCSSALAVLILRRGGWKRMEGPYDRATVLCL</sequence>